<dbReference type="Gene3D" id="1.25.10.10">
    <property type="entry name" value="Leucine-rich Repeat Variant"/>
    <property type="match status" value="2"/>
</dbReference>
<dbReference type="PANTHER" id="PTHR12596">
    <property type="entry name" value="EXPORTIN 4,7-RELATED"/>
    <property type="match status" value="1"/>
</dbReference>
<keyword evidence="4" id="KW-0813">Transport</keyword>
<dbReference type="InterPro" id="IPR057947">
    <property type="entry name" value="TPR_XPO7/RBP17"/>
</dbReference>
<dbReference type="PROSITE" id="PS50166">
    <property type="entry name" value="IMPORTIN_B_NT"/>
    <property type="match status" value="1"/>
</dbReference>
<keyword evidence="5" id="KW-0963">Cytoplasm</keyword>
<reference evidence="9 10" key="1">
    <citation type="submission" date="2015-04" db="EMBL/GenBank/DDBJ databases">
        <authorList>
            <person name="Syromyatnikov M.Y."/>
            <person name="Popov V.N."/>
        </authorList>
    </citation>
    <scope>NUCLEOTIDE SEQUENCE [LARGE SCALE GENOMIC DNA]</scope>
</reference>
<dbReference type="InterPro" id="IPR044189">
    <property type="entry name" value="XPO4/7-like"/>
</dbReference>
<evidence type="ECO:0000313" key="9">
    <source>
        <dbReference type="EMBL" id="CRK91538.1"/>
    </source>
</evidence>
<gene>
    <name evidence="9" type="primary">putative Exportin-7</name>
    <name evidence="9" type="ORF">CLUMA_CG005197</name>
</gene>
<evidence type="ECO:0000256" key="2">
    <source>
        <dbReference type="ARBA" id="ARBA00004496"/>
    </source>
</evidence>
<dbReference type="GO" id="GO:0005737">
    <property type="term" value="C:cytoplasm"/>
    <property type="evidence" value="ECO:0007669"/>
    <property type="project" value="UniProtKB-SubCell"/>
</dbReference>
<dbReference type="PANTHER" id="PTHR12596:SF2">
    <property type="entry name" value="EXPORTIN-7 ISOFORM X1"/>
    <property type="match status" value="1"/>
</dbReference>
<dbReference type="InterPro" id="IPR016024">
    <property type="entry name" value="ARM-type_fold"/>
</dbReference>
<feature type="domain" description="Importin N-terminal" evidence="8">
    <location>
        <begin position="25"/>
        <end position="91"/>
    </location>
</feature>
<dbReference type="FunFam" id="1.25.10.10:FF:000042">
    <property type="entry name" value="exportin-7 isoform X1"/>
    <property type="match status" value="1"/>
</dbReference>
<evidence type="ECO:0000259" key="8">
    <source>
        <dbReference type="PROSITE" id="PS50166"/>
    </source>
</evidence>
<dbReference type="OrthoDB" id="244158at2759"/>
<keyword evidence="10" id="KW-1185">Reference proteome</keyword>
<comment type="subcellular location">
    <subcellularLocation>
        <location evidence="2">Cytoplasm</location>
    </subcellularLocation>
    <subcellularLocation>
        <location evidence="1">Nucleus</location>
    </subcellularLocation>
</comment>
<dbReference type="Proteomes" id="UP000183832">
    <property type="component" value="Unassembled WGS sequence"/>
</dbReference>
<evidence type="ECO:0000313" key="10">
    <source>
        <dbReference type="Proteomes" id="UP000183832"/>
    </source>
</evidence>
<organism evidence="9 10">
    <name type="scientific">Clunio marinus</name>
    <dbReference type="NCBI Taxonomy" id="568069"/>
    <lineage>
        <taxon>Eukaryota</taxon>
        <taxon>Metazoa</taxon>
        <taxon>Ecdysozoa</taxon>
        <taxon>Arthropoda</taxon>
        <taxon>Hexapoda</taxon>
        <taxon>Insecta</taxon>
        <taxon>Pterygota</taxon>
        <taxon>Neoptera</taxon>
        <taxon>Endopterygota</taxon>
        <taxon>Diptera</taxon>
        <taxon>Nematocera</taxon>
        <taxon>Chironomoidea</taxon>
        <taxon>Chironomidae</taxon>
        <taxon>Clunio</taxon>
    </lineage>
</organism>
<dbReference type="InterPro" id="IPR001494">
    <property type="entry name" value="Importin-beta_N"/>
</dbReference>
<evidence type="ECO:0000256" key="3">
    <source>
        <dbReference type="ARBA" id="ARBA00009466"/>
    </source>
</evidence>
<evidence type="ECO:0000256" key="6">
    <source>
        <dbReference type="ARBA" id="ARBA00022927"/>
    </source>
</evidence>
<accession>A0A1J1HVF8</accession>
<keyword evidence="7" id="KW-0539">Nucleus</keyword>
<dbReference type="InterPro" id="IPR011989">
    <property type="entry name" value="ARM-like"/>
</dbReference>
<comment type="similarity">
    <text evidence="3">Belongs to the exportin family.</text>
</comment>
<dbReference type="Pfam" id="PF03810">
    <property type="entry name" value="IBN_N"/>
    <property type="match status" value="1"/>
</dbReference>
<dbReference type="GO" id="GO:0031267">
    <property type="term" value="F:small GTPase binding"/>
    <property type="evidence" value="ECO:0007669"/>
    <property type="project" value="InterPro"/>
</dbReference>
<evidence type="ECO:0000256" key="7">
    <source>
        <dbReference type="ARBA" id="ARBA00023242"/>
    </source>
</evidence>
<dbReference type="GO" id="GO:0005643">
    <property type="term" value="C:nuclear pore"/>
    <property type="evidence" value="ECO:0007669"/>
    <property type="project" value="TreeGrafter"/>
</dbReference>
<dbReference type="EMBL" id="CVRI01000021">
    <property type="protein sequence ID" value="CRK91538.1"/>
    <property type="molecule type" value="Genomic_DNA"/>
</dbReference>
<dbReference type="GO" id="GO:0006611">
    <property type="term" value="P:protein export from nucleus"/>
    <property type="evidence" value="ECO:0007669"/>
    <property type="project" value="TreeGrafter"/>
</dbReference>
<dbReference type="SUPFAM" id="SSF48371">
    <property type="entry name" value="ARM repeat"/>
    <property type="match status" value="1"/>
</dbReference>
<keyword evidence="6" id="KW-0653">Protein transport</keyword>
<dbReference type="GO" id="GO:0005049">
    <property type="term" value="F:nuclear export signal receptor activity"/>
    <property type="evidence" value="ECO:0007669"/>
    <property type="project" value="InterPro"/>
</dbReference>
<dbReference type="AlphaFoldDB" id="A0A1J1HVF8"/>
<sequence length="1085" mass="124573">MEVQQLELFCKQFYECTDPLHRTKAEKILFDFLDDPDALAKCQMLLDRGDSPYSQLLAATTLTKLVSRNVQGLSLQQRVDIRNYILNYLATRLNLQSYVSQALIALLAKITKYGWFDSYKDELIFRKIDLDVKEFLKGSVEHCMIGVKILSQLTSEMNQIADIDVNLSFTRHRKIACSFRDTQLFDIFLLSCELLARARDNSNSLNLVDETQQGLITDLLQLATNCLSFDFIGTSADESTDDMTTVQVPTNWRSALLELDSLKLFFDLYQILPPCISSLALTCLVQITSIRRSLFSNSERIKFLNCLVAGAVEILKTSHGLSEPQNYHEFCRLLARLKSNYQLGELVVVDNYAEAIQLIAKFTVQSLQMWSFAPNSVHYLMSLWQRMVTSVPYVKAPEPHYLNSYTPEVVKAYITSRLDSVTPIIRDGLDDPLDDLGMVLQQLEQLSTIERCEYEKTCALIFNLFDQTAAKYQEIISMPTASTIEIQIVNNQLTWLVYVIGSCIGGRVCSTATDEHDALDGDLIIRVLQLMSLTDSRLPQGGFEKMEIAYMNFLEMIRKIYINEHTQKLKVYKRLSEVLGVDDESMMLLGMISRKIITNLKFWGNSEQIIRKTLNLLNDLTLTYSLIRRLVKLEEIQFMLANHTSEYFSFLGSGNMANTRNRSIFYTCLGRLLILDLNEDIGSFETFMMPLTNAFDSIGRVMMNSIDPGEQVKNALIGLARDIRGLAYSFNQKTPYMMFFDWIYPTYSPILIRAVEIWAHDPSVTTPVLKFFGELVQNRSQRLVFDVSSPNGYLLFRETSKLICCYGSRILTIDVPKDQMYQMRFKGISVSFLMLKSILCGNYVNLGVFKLYGDNAFDSVMNTAAKLILSIPHKDLLEYPKLSTAYYILLECLAQDHIKFLSTLEPTVFLYILESISEGLKALDLMIISGCCVTLDNILSYIFKQKTEASFPTKKLRQVAETESNMFLEVTERHPEILQRILSTLLNVVMFEDCKNQWSMSRPLFVLILLYEDYFRQLRDNIIRSQPLDKQQQMTSLFEMLMEGVERNLLTRSRDRFTQNLSLFRRDINDSLKTANVNMNDMIVS</sequence>
<evidence type="ECO:0000256" key="1">
    <source>
        <dbReference type="ARBA" id="ARBA00004123"/>
    </source>
</evidence>
<evidence type="ECO:0000256" key="5">
    <source>
        <dbReference type="ARBA" id="ARBA00022490"/>
    </source>
</evidence>
<proteinExistence type="inferred from homology"/>
<dbReference type="SMART" id="SM00913">
    <property type="entry name" value="IBN_N"/>
    <property type="match status" value="1"/>
</dbReference>
<name>A0A1J1HVF8_9DIPT</name>
<dbReference type="STRING" id="568069.A0A1J1HVF8"/>
<evidence type="ECO:0000256" key="4">
    <source>
        <dbReference type="ARBA" id="ARBA00022448"/>
    </source>
</evidence>
<dbReference type="Pfam" id="PF25795">
    <property type="entry name" value="TPR_XPO7"/>
    <property type="match status" value="1"/>
</dbReference>
<protein>
    <submittedName>
        <fullName evidence="9">CLUMA_CG005197, isoform A</fullName>
    </submittedName>
</protein>